<evidence type="ECO:0000256" key="3">
    <source>
        <dbReference type="ARBA" id="ARBA00023274"/>
    </source>
</evidence>
<dbReference type="GO" id="GO:0005840">
    <property type="term" value="C:ribosome"/>
    <property type="evidence" value="ECO:0007669"/>
    <property type="project" value="UniProtKB-KW"/>
</dbReference>
<keyword evidence="3 4" id="KW-0687">Ribonucleoprotein</keyword>
<evidence type="ECO:0000313" key="6">
    <source>
        <dbReference type="EMBL" id="RKD95350.1"/>
    </source>
</evidence>
<dbReference type="OrthoDB" id="333791at2157"/>
<dbReference type="GO" id="GO:0003735">
    <property type="term" value="F:structural constituent of ribosome"/>
    <property type="evidence" value="ECO:0007669"/>
    <property type="project" value="InterPro"/>
</dbReference>
<dbReference type="GO" id="GO:0006412">
    <property type="term" value="P:translation"/>
    <property type="evidence" value="ECO:0007669"/>
    <property type="project" value="UniProtKB-UniRule"/>
</dbReference>
<feature type="domain" description="Small ribosomal subunit protein uS10" evidence="5">
    <location>
        <begin position="6"/>
        <end position="100"/>
    </location>
</feature>
<protein>
    <recommendedName>
        <fullName evidence="4">Small ribosomal subunit protein uS10</fullName>
    </recommendedName>
</protein>
<dbReference type="Gene3D" id="3.30.70.600">
    <property type="entry name" value="Ribosomal protein S10 domain"/>
    <property type="match status" value="1"/>
</dbReference>
<accession>A0A3R7GIQ1</accession>
<dbReference type="RefSeq" id="WP_120244634.1">
    <property type="nucleotide sequence ID" value="NZ_RAPO01000002.1"/>
</dbReference>
<organism evidence="6 7">
    <name type="scientific">Halopiger aswanensis</name>
    <dbReference type="NCBI Taxonomy" id="148449"/>
    <lineage>
        <taxon>Archaea</taxon>
        <taxon>Methanobacteriati</taxon>
        <taxon>Methanobacteriota</taxon>
        <taxon>Stenosarchaea group</taxon>
        <taxon>Halobacteria</taxon>
        <taxon>Halobacteriales</taxon>
        <taxon>Natrialbaceae</taxon>
        <taxon>Halopiger</taxon>
    </lineage>
</organism>
<dbReference type="SMART" id="SM01403">
    <property type="entry name" value="Ribosomal_S10"/>
    <property type="match status" value="1"/>
</dbReference>
<dbReference type="InterPro" id="IPR001848">
    <property type="entry name" value="Ribosomal_uS10"/>
</dbReference>
<reference evidence="6 7" key="1">
    <citation type="submission" date="2018-09" db="EMBL/GenBank/DDBJ databases">
        <title>Genomic Encyclopedia of Archaeal and Bacterial Type Strains, Phase II (KMG-II): from individual species to whole genera.</title>
        <authorList>
            <person name="Goeker M."/>
        </authorList>
    </citation>
    <scope>NUCLEOTIDE SEQUENCE [LARGE SCALE GENOMIC DNA]</scope>
    <source>
        <strain evidence="6 7">DSM 13151</strain>
    </source>
</reference>
<dbReference type="EMBL" id="RAPO01000002">
    <property type="protein sequence ID" value="RKD95350.1"/>
    <property type="molecule type" value="Genomic_DNA"/>
</dbReference>
<keyword evidence="2 4" id="KW-0689">Ribosomal protein</keyword>
<evidence type="ECO:0000259" key="5">
    <source>
        <dbReference type="SMART" id="SM01403"/>
    </source>
</evidence>
<dbReference type="AlphaFoldDB" id="A0A3R7GIQ1"/>
<evidence type="ECO:0000256" key="4">
    <source>
        <dbReference type="HAMAP-Rule" id="MF_00508"/>
    </source>
</evidence>
<comment type="similarity">
    <text evidence="1 4">Belongs to the universal ribosomal protein uS10 family.</text>
</comment>
<dbReference type="Proteomes" id="UP000283805">
    <property type="component" value="Unassembled WGS sequence"/>
</dbReference>
<dbReference type="GO" id="GO:1990904">
    <property type="term" value="C:ribonucleoprotein complex"/>
    <property type="evidence" value="ECO:0007669"/>
    <property type="project" value="UniProtKB-KW"/>
</dbReference>
<dbReference type="InterPro" id="IPR036838">
    <property type="entry name" value="Ribosomal_uS10_dom_sf"/>
</dbReference>
<dbReference type="InterPro" id="IPR027486">
    <property type="entry name" value="Ribosomal_uS10_dom"/>
</dbReference>
<evidence type="ECO:0000313" key="7">
    <source>
        <dbReference type="Proteomes" id="UP000283805"/>
    </source>
</evidence>
<gene>
    <name evidence="4" type="primary">rps10</name>
    <name evidence="6" type="ORF">ATJ93_2202</name>
</gene>
<dbReference type="Pfam" id="PF00338">
    <property type="entry name" value="Ribosomal_S10"/>
    <property type="match status" value="1"/>
</dbReference>
<dbReference type="SUPFAM" id="SSF54999">
    <property type="entry name" value="Ribosomal protein S10"/>
    <property type="match status" value="1"/>
</dbReference>
<sequence length="111" mass="12544">MTFVTRLTLQSGDRAALEGIVDDIKSTAERKGAALKGPHSNPPEKISVPQRCRLHADDDRRFSSWDYTVFTRELEIHGHDQFAREVAAREFPDSIHVEAEVEQLRGTGRTN</sequence>
<name>A0A3R7GIQ1_9EURY</name>
<evidence type="ECO:0000256" key="1">
    <source>
        <dbReference type="ARBA" id="ARBA00007102"/>
    </source>
</evidence>
<comment type="function">
    <text evidence="4">Involved in the binding of tRNA to the ribosomes.</text>
</comment>
<comment type="subunit">
    <text evidence="4">Part of the 30S ribosomal subunit.</text>
</comment>
<proteinExistence type="inferred from homology"/>
<dbReference type="HAMAP" id="MF_00508">
    <property type="entry name" value="Ribosomal_uS10"/>
    <property type="match status" value="1"/>
</dbReference>
<evidence type="ECO:0000256" key="2">
    <source>
        <dbReference type="ARBA" id="ARBA00022980"/>
    </source>
</evidence>
<keyword evidence="7" id="KW-1185">Reference proteome</keyword>
<dbReference type="GO" id="GO:0000049">
    <property type="term" value="F:tRNA binding"/>
    <property type="evidence" value="ECO:0007669"/>
    <property type="project" value="UniProtKB-UniRule"/>
</dbReference>
<comment type="caution">
    <text evidence="6">The sequence shown here is derived from an EMBL/GenBank/DDBJ whole genome shotgun (WGS) entry which is preliminary data.</text>
</comment>